<name>A0A813X1S7_9BILA</name>
<dbReference type="EMBL" id="CAJNOC010001426">
    <property type="protein sequence ID" value="CAF0863874.1"/>
    <property type="molecule type" value="Genomic_DNA"/>
</dbReference>
<proteinExistence type="predicted"/>
<accession>A0A813X1S7</accession>
<gene>
    <name evidence="1" type="ORF">OXX778_LOCUS9579</name>
</gene>
<sequence>MVVHEFNIIDTLNFNILFTSEFSLKDKGRGRPYGDKMWLVKKGINILACYELRRNIMVISVELGNGKSLQIYGVWLKFDNNSSQSLKDFQSNLLMLESEIKNNIEKKTTIYYNG</sequence>
<protein>
    <submittedName>
        <fullName evidence="1">Uncharacterized protein</fullName>
    </submittedName>
</protein>
<organism evidence="1 2">
    <name type="scientific">Brachionus calyciflorus</name>
    <dbReference type="NCBI Taxonomy" id="104777"/>
    <lineage>
        <taxon>Eukaryota</taxon>
        <taxon>Metazoa</taxon>
        <taxon>Spiralia</taxon>
        <taxon>Gnathifera</taxon>
        <taxon>Rotifera</taxon>
        <taxon>Eurotatoria</taxon>
        <taxon>Monogononta</taxon>
        <taxon>Pseudotrocha</taxon>
        <taxon>Ploima</taxon>
        <taxon>Brachionidae</taxon>
        <taxon>Brachionus</taxon>
    </lineage>
</organism>
<reference evidence="1" key="1">
    <citation type="submission" date="2021-02" db="EMBL/GenBank/DDBJ databases">
        <authorList>
            <person name="Nowell W R."/>
        </authorList>
    </citation>
    <scope>NUCLEOTIDE SEQUENCE</scope>
    <source>
        <strain evidence="1">Ploen Becks lab</strain>
    </source>
</reference>
<comment type="caution">
    <text evidence="1">The sequence shown here is derived from an EMBL/GenBank/DDBJ whole genome shotgun (WGS) entry which is preliminary data.</text>
</comment>
<evidence type="ECO:0000313" key="1">
    <source>
        <dbReference type="EMBL" id="CAF0863874.1"/>
    </source>
</evidence>
<evidence type="ECO:0000313" key="2">
    <source>
        <dbReference type="Proteomes" id="UP000663879"/>
    </source>
</evidence>
<dbReference type="AlphaFoldDB" id="A0A813X1S7"/>
<keyword evidence="2" id="KW-1185">Reference proteome</keyword>
<dbReference type="Proteomes" id="UP000663879">
    <property type="component" value="Unassembled WGS sequence"/>
</dbReference>